<gene>
    <name evidence="3" type="ORF">ACFFJ8_35500</name>
</gene>
<dbReference type="Pfam" id="PF07171">
    <property type="entry name" value="MlrC_C"/>
    <property type="match status" value="1"/>
</dbReference>
<evidence type="ECO:0000313" key="4">
    <source>
        <dbReference type="Proteomes" id="UP001589818"/>
    </source>
</evidence>
<dbReference type="Proteomes" id="UP001589818">
    <property type="component" value="Unassembled WGS sequence"/>
</dbReference>
<protein>
    <submittedName>
        <fullName evidence="3">M81 family metallopeptidase</fullName>
    </submittedName>
</protein>
<dbReference type="PIRSF" id="PIRSF012702">
    <property type="entry name" value="UCP012702"/>
    <property type="match status" value="1"/>
</dbReference>
<proteinExistence type="predicted"/>
<comment type="caution">
    <text evidence="3">The sequence shown here is derived from an EMBL/GenBank/DDBJ whole genome shotgun (WGS) entry which is preliminary data.</text>
</comment>
<dbReference type="RefSeq" id="WP_204821324.1">
    <property type="nucleotide sequence ID" value="NZ_JANHOF010000012.1"/>
</dbReference>
<accession>A0ABV6JL41</accession>
<evidence type="ECO:0000259" key="1">
    <source>
        <dbReference type="Pfam" id="PF07171"/>
    </source>
</evidence>
<organism evidence="3 4">
    <name type="scientific">Paenibacillus mendelii</name>
    <dbReference type="NCBI Taxonomy" id="206163"/>
    <lineage>
        <taxon>Bacteria</taxon>
        <taxon>Bacillati</taxon>
        <taxon>Bacillota</taxon>
        <taxon>Bacilli</taxon>
        <taxon>Bacillales</taxon>
        <taxon>Paenibacillaceae</taxon>
        <taxon>Paenibacillus</taxon>
    </lineage>
</organism>
<dbReference type="EMBL" id="JBHLVF010000064">
    <property type="protein sequence ID" value="MFC0396642.1"/>
    <property type="molecule type" value="Genomic_DNA"/>
</dbReference>
<evidence type="ECO:0000313" key="3">
    <source>
        <dbReference type="EMBL" id="MFC0396642.1"/>
    </source>
</evidence>
<dbReference type="InterPro" id="IPR015995">
    <property type="entry name" value="MlrC_N"/>
</dbReference>
<reference evidence="3 4" key="1">
    <citation type="submission" date="2024-09" db="EMBL/GenBank/DDBJ databases">
        <authorList>
            <person name="Sun Q."/>
            <person name="Mori K."/>
        </authorList>
    </citation>
    <scope>NUCLEOTIDE SEQUENCE [LARGE SCALE GENOMIC DNA]</scope>
    <source>
        <strain evidence="3 4">CCM 4839</strain>
    </source>
</reference>
<keyword evidence="4" id="KW-1185">Reference proteome</keyword>
<evidence type="ECO:0000259" key="2">
    <source>
        <dbReference type="Pfam" id="PF07364"/>
    </source>
</evidence>
<dbReference type="InterPro" id="IPR010799">
    <property type="entry name" value="MlrC_C"/>
</dbReference>
<sequence length="504" mass="54705">MRILTGGILQESNTFSSKKSTMDDFRQLCFAVGEQLEQLKVVNEVRGFYDVAKEEGAELVPTLFCSAVSSGSFRGEAFTELKELLALKVRESLAASGGLIDAAIFAFHGAMVAEGCDDADGELIAVIRKEIGDQVPLIITLDAHANITRKIVQAVSGIVGYRTYPHVDFREVGQRAARLLISTLRGEVKPHISMRKIPMVVPAENSQFHSGPCGELWNEAAAGERRGDSLVTSLFPVQPWLDIEEFGSAVVVVGDDWEKAEREADRLAQAMWDKRHEFDVRLYSVDEAVELALQGQGCGEPFVISDSADSPGAGSTGDSNAVLKRLLELGVESKLTCLLSMVDAPAVAKAIEAGLGAEVELTVGYTLNSDRSHGEPMNISGKVMHIGEGKFEFSGGTAPGSVGNMGRCVVLRTGTIDVLLQTQPVFTGDPAMYRSVGLEPQEADLVLVKSANQFRADYESITGRIYILDTPGSSSANLRKLPFRKIERPMYPFDDHFNWGNNRS</sequence>
<dbReference type="InterPro" id="IPR009197">
    <property type="entry name" value="MlrC"/>
</dbReference>
<feature type="domain" description="Microcystin LR degradation protein MlrC N-terminal" evidence="2">
    <location>
        <begin position="2"/>
        <end position="292"/>
    </location>
</feature>
<dbReference type="Pfam" id="PF07364">
    <property type="entry name" value="DUF1485"/>
    <property type="match status" value="1"/>
</dbReference>
<name>A0ABV6JL41_9BACL</name>
<feature type="domain" description="Microcystin LR degradation protein MlrC C-terminal" evidence="1">
    <location>
        <begin position="304"/>
        <end position="485"/>
    </location>
</feature>